<name>A0ABV0VGY6_9TELE</name>
<protein>
    <submittedName>
        <fullName evidence="1">Uncharacterized protein</fullName>
    </submittedName>
</protein>
<sequence length="76" mass="8593">MNISFETLMKDVQGSDKCSIDSFVYFKGLQPFKLRHTVLRSFLLNATTSVEVDMMFLDDSSEVLILYDTNCSASVV</sequence>
<dbReference type="SUPFAM" id="SSF56574">
    <property type="entry name" value="Serpins"/>
    <property type="match status" value="1"/>
</dbReference>
<accession>A0ABV0VGY6</accession>
<proteinExistence type="predicted"/>
<reference evidence="1 2" key="1">
    <citation type="submission" date="2021-06" db="EMBL/GenBank/DDBJ databases">
        <authorList>
            <person name="Palmer J.M."/>
        </authorList>
    </citation>
    <scope>NUCLEOTIDE SEQUENCE [LARGE SCALE GENOMIC DNA]</scope>
    <source>
        <strain evidence="2">if_2019</strain>
        <tissue evidence="1">Muscle</tissue>
    </source>
</reference>
<keyword evidence="2" id="KW-1185">Reference proteome</keyword>
<dbReference type="InterPro" id="IPR042185">
    <property type="entry name" value="Serpin_sf_2"/>
</dbReference>
<dbReference type="InterPro" id="IPR042178">
    <property type="entry name" value="Serpin_sf_1"/>
</dbReference>
<dbReference type="InterPro" id="IPR036186">
    <property type="entry name" value="Serpin_sf"/>
</dbReference>
<dbReference type="Proteomes" id="UP001482620">
    <property type="component" value="Unassembled WGS sequence"/>
</dbReference>
<comment type="caution">
    <text evidence="1">The sequence shown here is derived from an EMBL/GenBank/DDBJ whole genome shotgun (WGS) entry which is preliminary data.</text>
</comment>
<dbReference type="Gene3D" id="2.30.39.10">
    <property type="entry name" value="Alpha-1-antitrypsin, domain 1"/>
    <property type="match status" value="1"/>
</dbReference>
<organism evidence="1 2">
    <name type="scientific">Ilyodon furcidens</name>
    <name type="common">goldbreast splitfin</name>
    <dbReference type="NCBI Taxonomy" id="33524"/>
    <lineage>
        <taxon>Eukaryota</taxon>
        <taxon>Metazoa</taxon>
        <taxon>Chordata</taxon>
        <taxon>Craniata</taxon>
        <taxon>Vertebrata</taxon>
        <taxon>Euteleostomi</taxon>
        <taxon>Actinopterygii</taxon>
        <taxon>Neopterygii</taxon>
        <taxon>Teleostei</taxon>
        <taxon>Neoteleostei</taxon>
        <taxon>Acanthomorphata</taxon>
        <taxon>Ovalentaria</taxon>
        <taxon>Atherinomorphae</taxon>
        <taxon>Cyprinodontiformes</taxon>
        <taxon>Goodeidae</taxon>
        <taxon>Ilyodon</taxon>
    </lineage>
</organism>
<evidence type="ECO:0000313" key="2">
    <source>
        <dbReference type="Proteomes" id="UP001482620"/>
    </source>
</evidence>
<dbReference type="EMBL" id="JAHRIQ010106515">
    <property type="protein sequence ID" value="MEQ2256130.1"/>
    <property type="molecule type" value="Genomic_DNA"/>
</dbReference>
<evidence type="ECO:0000313" key="1">
    <source>
        <dbReference type="EMBL" id="MEQ2256130.1"/>
    </source>
</evidence>
<dbReference type="Gene3D" id="3.30.497.10">
    <property type="entry name" value="Antithrombin, subunit I, domain 2"/>
    <property type="match status" value="1"/>
</dbReference>
<gene>
    <name evidence="1" type="ORF">ILYODFUR_021231</name>
</gene>